<evidence type="ECO:0000256" key="2">
    <source>
        <dbReference type="ARBA" id="ARBA00022475"/>
    </source>
</evidence>
<comment type="function">
    <text evidence="9 10">This protein specifically catalyzes the removal of signal peptides from prolipoproteins.</text>
</comment>
<dbReference type="PANTHER" id="PTHR33695:SF1">
    <property type="entry name" value="LIPOPROTEIN SIGNAL PEPTIDASE"/>
    <property type="match status" value="1"/>
</dbReference>
<dbReference type="EMBL" id="CP002360">
    <property type="protein sequence ID" value="AEE96228.1"/>
    <property type="molecule type" value="Genomic_DNA"/>
</dbReference>
<dbReference type="InterPro" id="IPR001872">
    <property type="entry name" value="Peptidase_A8"/>
</dbReference>
<keyword evidence="6 9" id="KW-0378">Hydrolase</keyword>
<keyword evidence="2 9" id="KW-1003">Cell membrane</keyword>
<accession>F4A2P8</accession>
<dbReference type="GO" id="GO:0004190">
    <property type="term" value="F:aspartic-type endopeptidase activity"/>
    <property type="evidence" value="ECO:0007669"/>
    <property type="project" value="UniProtKB-UniRule"/>
</dbReference>
<keyword evidence="5 9" id="KW-0064">Aspartyl protease</keyword>
<keyword evidence="4 9" id="KW-0812">Transmembrane</keyword>
<gene>
    <name evidence="9" type="primary">lspA</name>
    <name evidence="12" type="ordered locus">Mahau_1030</name>
</gene>
<dbReference type="UniPathway" id="UPA00665"/>
<evidence type="ECO:0000256" key="1">
    <source>
        <dbReference type="ARBA" id="ARBA00006139"/>
    </source>
</evidence>
<feature type="transmembrane region" description="Helical" evidence="9">
    <location>
        <begin position="123"/>
        <end position="144"/>
    </location>
</feature>
<dbReference type="PROSITE" id="PS00855">
    <property type="entry name" value="SPASE_II"/>
    <property type="match status" value="1"/>
</dbReference>
<feature type="transmembrane region" description="Helical" evidence="9">
    <location>
        <begin position="60"/>
        <end position="78"/>
    </location>
</feature>
<dbReference type="GO" id="GO:0006508">
    <property type="term" value="P:proteolysis"/>
    <property type="evidence" value="ECO:0007669"/>
    <property type="project" value="UniProtKB-KW"/>
</dbReference>
<dbReference type="Proteomes" id="UP000008457">
    <property type="component" value="Chromosome"/>
</dbReference>
<name>F4A2P8_MAHA5</name>
<dbReference type="GO" id="GO:0005886">
    <property type="term" value="C:plasma membrane"/>
    <property type="evidence" value="ECO:0007669"/>
    <property type="project" value="UniProtKB-SubCell"/>
</dbReference>
<dbReference type="AlphaFoldDB" id="F4A2P8"/>
<evidence type="ECO:0000313" key="12">
    <source>
        <dbReference type="EMBL" id="AEE96228.1"/>
    </source>
</evidence>
<dbReference type="PANTHER" id="PTHR33695">
    <property type="entry name" value="LIPOPROTEIN SIGNAL PEPTIDASE"/>
    <property type="match status" value="1"/>
</dbReference>
<dbReference type="EC" id="3.4.23.36" evidence="9"/>
<evidence type="ECO:0000256" key="9">
    <source>
        <dbReference type="HAMAP-Rule" id="MF_00161"/>
    </source>
</evidence>
<comment type="subcellular location">
    <subcellularLocation>
        <location evidence="9">Cell membrane</location>
        <topology evidence="9">Multi-pass membrane protein</topology>
    </subcellularLocation>
</comment>
<reference evidence="13" key="1">
    <citation type="submission" date="2010-11" db="EMBL/GenBank/DDBJ databases">
        <title>The complete genome of Mahella australiensis DSM 15567.</title>
        <authorList>
            <consortium name="US DOE Joint Genome Institute (JGI-PGF)"/>
            <person name="Lucas S."/>
            <person name="Copeland A."/>
            <person name="Lapidus A."/>
            <person name="Bruce D."/>
            <person name="Goodwin L."/>
            <person name="Pitluck S."/>
            <person name="Kyrpides N."/>
            <person name="Mavromatis K."/>
            <person name="Pagani I."/>
            <person name="Ivanova N."/>
            <person name="Teshima H."/>
            <person name="Brettin T."/>
            <person name="Detter J.C."/>
            <person name="Han C."/>
            <person name="Tapia R."/>
            <person name="Land M."/>
            <person name="Hauser L."/>
            <person name="Markowitz V."/>
            <person name="Cheng J.-F."/>
            <person name="Hugenholtz P."/>
            <person name="Woyke T."/>
            <person name="Wu D."/>
            <person name="Spring S."/>
            <person name="Pukall R."/>
            <person name="Steenblock K."/>
            <person name="Schneider S."/>
            <person name="Klenk H.-P."/>
            <person name="Eisen J.A."/>
        </authorList>
    </citation>
    <scope>NUCLEOTIDE SEQUENCE [LARGE SCALE GENOMIC DNA]</scope>
    <source>
        <strain evidence="13">DSM 15567 / CIP 107919 / 50-1 BON</strain>
    </source>
</reference>
<evidence type="ECO:0000256" key="6">
    <source>
        <dbReference type="ARBA" id="ARBA00022801"/>
    </source>
</evidence>
<dbReference type="PRINTS" id="PR00781">
    <property type="entry name" value="LIPOSIGPTASE"/>
</dbReference>
<comment type="pathway">
    <text evidence="9">Protein modification; lipoprotein biosynthesis (signal peptide cleavage).</text>
</comment>
<organism evidence="12 13">
    <name type="scientific">Mahella australiensis (strain DSM 15567 / CIP 107919 / 50-1 BON)</name>
    <dbReference type="NCBI Taxonomy" id="697281"/>
    <lineage>
        <taxon>Bacteria</taxon>
        <taxon>Bacillati</taxon>
        <taxon>Bacillota</taxon>
        <taxon>Clostridia</taxon>
        <taxon>Thermoanaerobacterales</taxon>
        <taxon>Thermoanaerobacterales Family IV. Incertae Sedis</taxon>
        <taxon>Mahella</taxon>
    </lineage>
</organism>
<sequence length="154" mass="17021">MFQLLIAAVVVVADQITKYLMTSILLQRPGHTIPLVDGVLHFTYAENKGAAFSILQNQRWLFISLTVLVCAVIVYAVLARPNMPLMLKISLGLILGGAVGNLIDRIRLGYVVDFIDFRIINYPIFNVADSAVVIGTILFGYYVIFVSDAKKSMV</sequence>
<keyword evidence="12" id="KW-0449">Lipoprotein</keyword>
<comment type="caution">
    <text evidence="9">Lacks conserved residue(s) required for the propagation of feature annotation.</text>
</comment>
<keyword evidence="7 9" id="KW-1133">Transmembrane helix</keyword>
<feature type="active site" evidence="9">
    <location>
        <position position="113"/>
    </location>
</feature>
<evidence type="ECO:0000256" key="3">
    <source>
        <dbReference type="ARBA" id="ARBA00022670"/>
    </source>
</evidence>
<dbReference type="HOGENOM" id="CLU_083252_3_4_9"/>
<dbReference type="HAMAP" id="MF_00161">
    <property type="entry name" value="LspA"/>
    <property type="match status" value="1"/>
</dbReference>
<reference evidence="12 13" key="2">
    <citation type="journal article" date="2011" name="Stand. Genomic Sci.">
        <title>Complete genome sequence of Mahella australiensis type strain (50-1 BON).</title>
        <authorList>
            <person name="Sikorski J."/>
            <person name="Teshima H."/>
            <person name="Nolan M."/>
            <person name="Lucas S."/>
            <person name="Hammon N."/>
            <person name="Deshpande S."/>
            <person name="Cheng J.F."/>
            <person name="Pitluck S."/>
            <person name="Liolios K."/>
            <person name="Pagani I."/>
            <person name="Ivanova N."/>
            <person name="Huntemann M."/>
            <person name="Mavromatis K."/>
            <person name="Ovchinikova G."/>
            <person name="Pati A."/>
            <person name="Tapia R."/>
            <person name="Han C."/>
            <person name="Goodwin L."/>
            <person name="Chen A."/>
            <person name="Palaniappan K."/>
            <person name="Land M."/>
            <person name="Hauser L."/>
            <person name="Ngatchou-Djao O.D."/>
            <person name="Rohde M."/>
            <person name="Pukall R."/>
            <person name="Spring S."/>
            <person name="Abt B."/>
            <person name="Goker M."/>
            <person name="Detter J.C."/>
            <person name="Woyke T."/>
            <person name="Bristow J."/>
            <person name="Markowitz V."/>
            <person name="Hugenholtz P."/>
            <person name="Eisen J.A."/>
            <person name="Kyrpides N.C."/>
            <person name="Klenk H.P."/>
            <person name="Lapidus A."/>
        </authorList>
    </citation>
    <scope>NUCLEOTIDE SEQUENCE [LARGE SCALE GENOMIC DNA]</scope>
    <source>
        <strain evidence="13">DSM 15567 / CIP 107919 / 50-1 BON</strain>
    </source>
</reference>
<feature type="active site" evidence="9">
    <location>
        <position position="129"/>
    </location>
</feature>
<dbReference type="eggNOG" id="COG0597">
    <property type="taxonomic scope" value="Bacteria"/>
</dbReference>
<feature type="transmembrane region" description="Helical" evidence="9">
    <location>
        <begin position="85"/>
        <end position="103"/>
    </location>
</feature>
<evidence type="ECO:0000256" key="7">
    <source>
        <dbReference type="ARBA" id="ARBA00022989"/>
    </source>
</evidence>
<comment type="similarity">
    <text evidence="1 9 11">Belongs to the peptidase A8 family.</text>
</comment>
<dbReference type="STRING" id="697281.Mahau_1030"/>
<dbReference type="RefSeq" id="WP_013780658.1">
    <property type="nucleotide sequence ID" value="NC_015520.1"/>
</dbReference>
<evidence type="ECO:0000256" key="10">
    <source>
        <dbReference type="RuleBase" id="RU000594"/>
    </source>
</evidence>
<dbReference type="Pfam" id="PF01252">
    <property type="entry name" value="Peptidase_A8"/>
    <property type="match status" value="1"/>
</dbReference>
<dbReference type="NCBIfam" id="TIGR00077">
    <property type="entry name" value="lspA"/>
    <property type="match status" value="1"/>
</dbReference>
<keyword evidence="13" id="KW-1185">Reference proteome</keyword>
<evidence type="ECO:0000313" key="13">
    <source>
        <dbReference type="Proteomes" id="UP000008457"/>
    </source>
</evidence>
<keyword evidence="3 9" id="KW-0645">Protease</keyword>
<comment type="catalytic activity">
    <reaction evidence="9 10">
        <text>Release of signal peptides from bacterial membrane prolipoproteins. Hydrolyzes -Xaa-Yaa-Zaa-|-(S,diacylglyceryl)Cys-, in which Xaa is hydrophobic (preferably Leu), and Yaa (Ala or Ser) and Zaa (Gly or Ala) have small, neutral side chains.</text>
        <dbReference type="EC" id="3.4.23.36"/>
    </reaction>
</comment>
<keyword evidence="8 9" id="KW-0472">Membrane</keyword>
<protein>
    <recommendedName>
        <fullName evidence="9">Lipoprotein signal peptidase</fullName>
        <ecNumber evidence="9">3.4.23.36</ecNumber>
    </recommendedName>
    <alternativeName>
        <fullName evidence="9">Prolipoprotein signal peptidase</fullName>
    </alternativeName>
    <alternativeName>
        <fullName evidence="9">Signal peptidase II</fullName>
        <shortName evidence="9">SPase II</shortName>
    </alternativeName>
</protein>
<evidence type="ECO:0000256" key="8">
    <source>
        <dbReference type="ARBA" id="ARBA00023136"/>
    </source>
</evidence>
<evidence type="ECO:0000256" key="11">
    <source>
        <dbReference type="RuleBase" id="RU004181"/>
    </source>
</evidence>
<evidence type="ECO:0000256" key="4">
    <source>
        <dbReference type="ARBA" id="ARBA00022692"/>
    </source>
</evidence>
<dbReference type="KEGG" id="mas:Mahau_1030"/>
<evidence type="ECO:0000256" key="5">
    <source>
        <dbReference type="ARBA" id="ARBA00022750"/>
    </source>
</evidence>
<proteinExistence type="inferred from homology"/>